<keyword evidence="3" id="KW-1185">Reference proteome</keyword>
<protein>
    <submittedName>
        <fullName evidence="2">Uncharacterized protein</fullName>
    </submittedName>
</protein>
<dbReference type="EMBL" id="ML119121">
    <property type="protein sequence ID" value="RPB13790.1"/>
    <property type="molecule type" value="Genomic_DNA"/>
</dbReference>
<evidence type="ECO:0000256" key="1">
    <source>
        <dbReference type="SAM" id="MobiDB-lite"/>
    </source>
</evidence>
<gene>
    <name evidence="2" type="ORF">P167DRAFT_534782</name>
</gene>
<proteinExistence type="predicted"/>
<evidence type="ECO:0000313" key="2">
    <source>
        <dbReference type="EMBL" id="RPB13790.1"/>
    </source>
</evidence>
<dbReference type="Proteomes" id="UP000277580">
    <property type="component" value="Unassembled WGS sequence"/>
</dbReference>
<feature type="compositionally biased region" description="Polar residues" evidence="1">
    <location>
        <begin position="44"/>
        <end position="56"/>
    </location>
</feature>
<evidence type="ECO:0000313" key="3">
    <source>
        <dbReference type="Proteomes" id="UP000277580"/>
    </source>
</evidence>
<dbReference type="AlphaFoldDB" id="A0A3N4KTE8"/>
<feature type="region of interest" description="Disordered" evidence="1">
    <location>
        <begin position="1"/>
        <end position="56"/>
    </location>
</feature>
<accession>A0A3N4KTE8</accession>
<dbReference type="InParanoid" id="A0A3N4KTE8"/>
<feature type="compositionally biased region" description="Polar residues" evidence="1">
    <location>
        <begin position="13"/>
        <end position="29"/>
    </location>
</feature>
<name>A0A3N4KTE8_9PEZI</name>
<organism evidence="2 3">
    <name type="scientific">Morchella conica CCBAS932</name>
    <dbReference type="NCBI Taxonomy" id="1392247"/>
    <lineage>
        <taxon>Eukaryota</taxon>
        <taxon>Fungi</taxon>
        <taxon>Dikarya</taxon>
        <taxon>Ascomycota</taxon>
        <taxon>Pezizomycotina</taxon>
        <taxon>Pezizomycetes</taxon>
        <taxon>Pezizales</taxon>
        <taxon>Morchellaceae</taxon>
        <taxon>Morchella</taxon>
    </lineage>
</organism>
<sequence>MSSYKSQAKKPQLQLQSRENHTIDSIYNTPSSSSSSPPVHHHLAQSTPQPHTSCPS</sequence>
<reference evidence="2 3" key="1">
    <citation type="journal article" date="2018" name="Nat. Ecol. Evol.">
        <title>Pezizomycetes genomes reveal the molecular basis of ectomycorrhizal truffle lifestyle.</title>
        <authorList>
            <person name="Murat C."/>
            <person name="Payen T."/>
            <person name="Noel B."/>
            <person name="Kuo A."/>
            <person name="Morin E."/>
            <person name="Chen J."/>
            <person name="Kohler A."/>
            <person name="Krizsan K."/>
            <person name="Balestrini R."/>
            <person name="Da Silva C."/>
            <person name="Montanini B."/>
            <person name="Hainaut M."/>
            <person name="Levati E."/>
            <person name="Barry K.W."/>
            <person name="Belfiori B."/>
            <person name="Cichocki N."/>
            <person name="Clum A."/>
            <person name="Dockter R.B."/>
            <person name="Fauchery L."/>
            <person name="Guy J."/>
            <person name="Iotti M."/>
            <person name="Le Tacon F."/>
            <person name="Lindquist E.A."/>
            <person name="Lipzen A."/>
            <person name="Malagnac F."/>
            <person name="Mello A."/>
            <person name="Molinier V."/>
            <person name="Miyauchi S."/>
            <person name="Poulain J."/>
            <person name="Riccioni C."/>
            <person name="Rubini A."/>
            <person name="Sitrit Y."/>
            <person name="Splivallo R."/>
            <person name="Traeger S."/>
            <person name="Wang M."/>
            <person name="Zifcakova L."/>
            <person name="Wipf D."/>
            <person name="Zambonelli A."/>
            <person name="Paolocci F."/>
            <person name="Nowrousian M."/>
            <person name="Ottonello S."/>
            <person name="Baldrian P."/>
            <person name="Spatafora J.W."/>
            <person name="Henrissat B."/>
            <person name="Nagy L.G."/>
            <person name="Aury J.M."/>
            <person name="Wincker P."/>
            <person name="Grigoriev I.V."/>
            <person name="Bonfante P."/>
            <person name="Martin F.M."/>
        </authorList>
    </citation>
    <scope>NUCLEOTIDE SEQUENCE [LARGE SCALE GENOMIC DNA]</scope>
    <source>
        <strain evidence="2 3">CCBAS932</strain>
    </source>
</reference>